<accession>A0A034WFK4</accession>
<feature type="compositionally biased region" description="Polar residues" evidence="1">
    <location>
        <begin position="93"/>
        <end position="102"/>
    </location>
</feature>
<feature type="region of interest" description="Disordered" evidence="1">
    <location>
        <begin position="80"/>
        <end position="102"/>
    </location>
</feature>
<protein>
    <submittedName>
        <fullName evidence="2">Uncharacterized protein</fullName>
    </submittedName>
</protein>
<name>A0A034WFK4_BACDO</name>
<evidence type="ECO:0000313" key="2">
    <source>
        <dbReference type="EMBL" id="JAC54341.1"/>
    </source>
</evidence>
<proteinExistence type="predicted"/>
<dbReference type="EMBL" id="GAKP01004611">
    <property type="protein sequence ID" value="JAC54341.1"/>
    <property type="molecule type" value="Transcribed_RNA"/>
</dbReference>
<reference evidence="2" key="1">
    <citation type="journal article" date="2014" name="BMC Genomics">
        <title>Characterizing the developmental transcriptome of the oriental fruit fly, Bactrocera dorsalis (Diptera: Tephritidae) through comparative genomic analysis with Drosophila melanogaster utilizing modENCODE datasets.</title>
        <authorList>
            <person name="Geib S.M."/>
            <person name="Calla B."/>
            <person name="Hall B."/>
            <person name="Hou S."/>
            <person name="Manoukis N.C."/>
        </authorList>
    </citation>
    <scope>NUCLEOTIDE SEQUENCE</scope>
    <source>
        <strain evidence="2">Punador</strain>
    </source>
</reference>
<dbReference type="AlphaFoldDB" id="A0A034WFK4"/>
<evidence type="ECO:0000256" key="1">
    <source>
        <dbReference type="SAM" id="MobiDB-lite"/>
    </source>
</evidence>
<sequence length="102" mass="12240">MFLLRLSHLRSLRLLEWQWSWLLPPWHVVWHQVLRLWLKLLLWILKSRSTAQVQSSWLRAKQLSPGVAAKQKRVKYAEAPSSFNTRNKDNNKCKNNTRMSFS</sequence>
<organism evidence="2">
    <name type="scientific">Bactrocera dorsalis</name>
    <name type="common">Oriental fruit fly</name>
    <name type="synonym">Dacus dorsalis</name>
    <dbReference type="NCBI Taxonomy" id="27457"/>
    <lineage>
        <taxon>Eukaryota</taxon>
        <taxon>Metazoa</taxon>
        <taxon>Ecdysozoa</taxon>
        <taxon>Arthropoda</taxon>
        <taxon>Hexapoda</taxon>
        <taxon>Insecta</taxon>
        <taxon>Pterygota</taxon>
        <taxon>Neoptera</taxon>
        <taxon>Endopterygota</taxon>
        <taxon>Diptera</taxon>
        <taxon>Brachycera</taxon>
        <taxon>Muscomorpha</taxon>
        <taxon>Tephritoidea</taxon>
        <taxon>Tephritidae</taxon>
        <taxon>Bactrocera</taxon>
        <taxon>Bactrocera</taxon>
    </lineage>
</organism>